<reference evidence="1" key="1">
    <citation type="submission" date="2021-06" db="EMBL/GenBank/DDBJ databases">
        <authorList>
            <person name="Kallberg Y."/>
            <person name="Tangrot J."/>
            <person name="Rosling A."/>
        </authorList>
    </citation>
    <scope>NUCLEOTIDE SEQUENCE</scope>
    <source>
        <strain evidence="1">28 12/20/2015</strain>
    </source>
</reference>
<feature type="non-terminal residue" evidence="1">
    <location>
        <position position="1"/>
    </location>
</feature>
<organism evidence="1 2">
    <name type="scientific">Cetraspora pellucida</name>
    <dbReference type="NCBI Taxonomy" id="1433469"/>
    <lineage>
        <taxon>Eukaryota</taxon>
        <taxon>Fungi</taxon>
        <taxon>Fungi incertae sedis</taxon>
        <taxon>Mucoromycota</taxon>
        <taxon>Glomeromycotina</taxon>
        <taxon>Glomeromycetes</taxon>
        <taxon>Diversisporales</taxon>
        <taxon>Gigasporaceae</taxon>
        <taxon>Cetraspora</taxon>
    </lineage>
</organism>
<keyword evidence="2" id="KW-1185">Reference proteome</keyword>
<protein>
    <submittedName>
        <fullName evidence="1">16778_t:CDS:1</fullName>
    </submittedName>
</protein>
<evidence type="ECO:0000313" key="2">
    <source>
        <dbReference type="Proteomes" id="UP000789366"/>
    </source>
</evidence>
<comment type="caution">
    <text evidence="1">The sequence shown here is derived from an EMBL/GenBank/DDBJ whole genome shotgun (WGS) entry which is preliminary data.</text>
</comment>
<evidence type="ECO:0000313" key="1">
    <source>
        <dbReference type="EMBL" id="CAG8745174.1"/>
    </source>
</evidence>
<gene>
    <name evidence="1" type="ORF">SPELUC_LOCUS14085</name>
</gene>
<name>A0ACA9QHW3_9GLOM</name>
<dbReference type="EMBL" id="CAJVPW010039916">
    <property type="protein sequence ID" value="CAG8745174.1"/>
    <property type="molecule type" value="Genomic_DNA"/>
</dbReference>
<accession>A0ACA9QHW3</accession>
<proteinExistence type="predicted"/>
<sequence>QKTLSIRRPLLPILNNLNDSLSLNYTSNNNNDKSLTDIAAAMDNDNSDQLFENYESILQDALLIVREQREANNVKWAQAVEKSFKEISTMVTDIKKYKRRITNPKTWKDHNKYTMFL</sequence>
<dbReference type="Proteomes" id="UP000789366">
    <property type="component" value="Unassembled WGS sequence"/>
</dbReference>